<dbReference type="SUPFAM" id="SSF52833">
    <property type="entry name" value="Thioredoxin-like"/>
    <property type="match status" value="1"/>
</dbReference>
<protein>
    <recommendedName>
        <fullName evidence="1">Spermatogenesis-associated protein 20-like TRX domain-containing protein</fullName>
    </recommendedName>
</protein>
<comment type="caution">
    <text evidence="2">The sequence shown here is derived from an EMBL/GenBank/DDBJ whole genome shotgun (WGS) entry which is preliminary data.</text>
</comment>
<keyword evidence="3" id="KW-1185">Reference proteome</keyword>
<dbReference type="Gene3D" id="1.50.10.20">
    <property type="match status" value="1"/>
</dbReference>
<dbReference type="EMBL" id="JACHEK010000010">
    <property type="protein sequence ID" value="MBB6146492.1"/>
    <property type="molecule type" value="Genomic_DNA"/>
</dbReference>
<dbReference type="Gene3D" id="3.40.30.10">
    <property type="entry name" value="Glutaredoxin"/>
    <property type="match status" value="1"/>
</dbReference>
<name>A0A841JYQ4_9BACT</name>
<dbReference type="PIRSF" id="PIRSF006402">
    <property type="entry name" value="UCP006402_thioredoxin"/>
    <property type="match status" value="1"/>
</dbReference>
<gene>
    <name evidence="2" type="ORF">HNQ77_004471</name>
</gene>
<dbReference type="Gene3D" id="1.50.10.10">
    <property type="match status" value="1"/>
</dbReference>
<dbReference type="InterPro" id="IPR004879">
    <property type="entry name" value="Ssp411-like_TRX"/>
</dbReference>
<dbReference type="InterPro" id="IPR012341">
    <property type="entry name" value="6hp_glycosidase-like_sf"/>
</dbReference>
<dbReference type="CDD" id="cd02955">
    <property type="entry name" value="SSP411"/>
    <property type="match status" value="1"/>
</dbReference>
<feature type="domain" description="Spermatogenesis-associated protein 20-like TRX" evidence="1">
    <location>
        <begin position="6"/>
        <end position="166"/>
    </location>
</feature>
<dbReference type="RefSeq" id="WP_050060458.1">
    <property type="nucleotide sequence ID" value="NZ_JACHEK010000010.1"/>
</dbReference>
<dbReference type="PANTHER" id="PTHR42899:SF1">
    <property type="entry name" value="SPERMATOGENESIS-ASSOCIATED PROTEIN 20"/>
    <property type="match status" value="1"/>
</dbReference>
<evidence type="ECO:0000313" key="3">
    <source>
        <dbReference type="Proteomes" id="UP000538666"/>
    </source>
</evidence>
<dbReference type="PANTHER" id="PTHR42899">
    <property type="entry name" value="SPERMATOGENESIS-ASSOCIATED PROTEIN 20"/>
    <property type="match status" value="1"/>
</dbReference>
<dbReference type="InterPro" id="IPR036249">
    <property type="entry name" value="Thioredoxin-like_sf"/>
</dbReference>
<reference evidence="2 3" key="1">
    <citation type="submission" date="2020-08" db="EMBL/GenBank/DDBJ databases">
        <title>Genomic Encyclopedia of Type Strains, Phase IV (KMG-IV): sequencing the most valuable type-strain genomes for metagenomic binning, comparative biology and taxonomic classification.</title>
        <authorList>
            <person name="Goeker M."/>
        </authorList>
    </citation>
    <scope>NUCLEOTIDE SEQUENCE [LARGE SCALE GENOMIC DNA]</scope>
    <source>
        <strain evidence="2 3">DSM 103733</strain>
    </source>
</reference>
<dbReference type="Proteomes" id="UP000538666">
    <property type="component" value="Unassembled WGS sequence"/>
</dbReference>
<dbReference type="Pfam" id="PF03190">
    <property type="entry name" value="Thioredox_DsbH"/>
    <property type="match status" value="1"/>
</dbReference>
<dbReference type="SUPFAM" id="SSF48208">
    <property type="entry name" value="Six-hairpin glycosidases"/>
    <property type="match status" value="1"/>
</dbReference>
<dbReference type="InterPro" id="IPR008928">
    <property type="entry name" value="6-hairpin_glycosidase_sf"/>
</dbReference>
<dbReference type="InterPro" id="IPR024705">
    <property type="entry name" value="Ssp411"/>
</dbReference>
<evidence type="ECO:0000313" key="2">
    <source>
        <dbReference type="EMBL" id="MBB6146492.1"/>
    </source>
</evidence>
<dbReference type="AlphaFoldDB" id="A0A841JYQ4"/>
<dbReference type="GO" id="GO:0005975">
    <property type="term" value="P:carbohydrate metabolic process"/>
    <property type="evidence" value="ECO:0007669"/>
    <property type="project" value="InterPro"/>
</dbReference>
<sequence>MSTHRNSLDQAHSAYLRSAMHQPVRWHEWSEEAFALAAAEDKPILLDIGAVWCHWCHVMDRESYEDPTLAELINQHFIAIKVDRDERPDVDSRYQAAVSAISGQGGWPLTAILTPDGKPFFGGTYFPRHERYGRPGFDRVLLTMAEAWTTRRDEALESANSVIAAIEHGETFSGRSASLSPAILSLTIVDKLIESAVTQFDPRHGGFGTQPKFPHPAALDLLIDVAARTGNEAAREAATVTLTQMSRGGVYDQLAGGFHRYSVDERWVVPHFEKMLYDNAGLLSNYVHAFQSFVDADSARVARDIIRWLDTTMTDRVNGGFYASQDADVTLDDDGDYFTWTLAEAAAILTPEELAVAGPYYDIGELGDMHHNPQKNVLHRKYSILELAKQLGRGIGEVAALLQSAHEKLLAARRQRTEPYIDKTIYTSWNALAISAYLQAARVLELEEPRAFALKTLDRIIATGWDAAVGLAHVIAYPETSANGTAAPRYIPGVLDDYAFLLHALLDAWEATASGAYYDRAMRIAETMVARFYDTTGGGFFDTESTTAAPLGVLAARRKPLQDSPTPAGNPSAAAALLRLEALSVPSEFREKAEYTLEIFAGVVEHFGLYAGSYGLALELLLLPPVQVVIVGEGSDARQLVAMATARYAVNKQVLHMRPDQVTVANLPPALAETLPHLPELKSGKTFAVLCKGNSCLPPTSDAEKLLEELNAQL</sequence>
<evidence type="ECO:0000259" key="1">
    <source>
        <dbReference type="Pfam" id="PF03190"/>
    </source>
</evidence>
<dbReference type="OrthoDB" id="9762614at2"/>
<organism evidence="2 3">
    <name type="scientific">Silvibacterium bohemicum</name>
    <dbReference type="NCBI Taxonomy" id="1577686"/>
    <lineage>
        <taxon>Bacteria</taxon>
        <taxon>Pseudomonadati</taxon>
        <taxon>Acidobacteriota</taxon>
        <taxon>Terriglobia</taxon>
        <taxon>Terriglobales</taxon>
        <taxon>Acidobacteriaceae</taxon>
        <taxon>Silvibacterium</taxon>
    </lineage>
</organism>
<proteinExistence type="predicted"/>
<accession>A0A841JYQ4</accession>